<dbReference type="EMBL" id="JAJJMB010001184">
    <property type="protein sequence ID" value="KAI3958180.1"/>
    <property type="molecule type" value="Genomic_DNA"/>
</dbReference>
<dbReference type="PANTHER" id="PTHR10539">
    <property type="entry name" value="26S PROTEASOME NON-ATPASE REGULATORY SUBUNIT 13"/>
    <property type="match status" value="1"/>
</dbReference>
<dbReference type="GO" id="GO:0008541">
    <property type="term" value="C:proteasome regulatory particle, lid subcomplex"/>
    <property type="evidence" value="ECO:0007669"/>
    <property type="project" value="TreeGrafter"/>
</dbReference>
<organism evidence="3 4">
    <name type="scientific">Papaver atlanticum</name>
    <dbReference type="NCBI Taxonomy" id="357466"/>
    <lineage>
        <taxon>Eukaryota</taxon>
        <taxon>Viridiplantae</taxon>
        <taxon>Streptophyta</taxon>
        <taxon>Embryophyta</taxon>
        <taxon>Tracheophyta</taxon>
        <taxon>Spermatophyta</taxon>
        <taxon>Magnoliopsida</taxon>
        <taxon>Ranunculales</taxon>
        <taxon>Papaveraceae</taxon>
        <taxon>Papaveroideae</taxon>
        <taxon>Papaver</taxon>
    </lineage>
</organism>
<proteinExistence type="predicted"/>
<evidence type="ECO:0000259" key="2">
    <source>
        <dbReference type="Pfam" id="PF22037"/>
    </source>
</evidence>
<dbReference type="GO" id="GO:0005198">
    <property type="term" value="F:structural molecule activity"/>
    <property type="evidence" value="ECO:0007669"/>
    <property type="project" value="TreeGrafter"/>
</dbReference>
<protein>
    <recommendedName>
        <fullName evidence="2">PSD13 N-terminal domain-containing protein</fullName>
    </recommendedName>
</protein>
<keyword evidence="1" id="KW-0647">Proteasome</keyword>
<name>A0AAD4TII5_9MAGN</name>
<sequence length="271" mass="30672">MFSVVHNHGLNSIAFLSLSLFQAGDTSRQLYHNFITEFETKINLLKLAHFAVIGIIEKLRATRETRVEESILYIKMQIAACRLEMGDMTDIDLSLDASNYWLSSQYHKSGQVFAEYYNSGLLYLTHILQWSPSDLAFDCSLAPLLGDNIYNFGSCSHTQYFLGTKVEWIYYILQAFNSVVHKAALSAQPALVQNKNKLLEKINILRLMVIIFGRIADDQTIPLGVIAEHTILSMEDVELLLMKSLPVSSLIFIDGKAQSVPKRCYPETPKL</sequence>
<reference evidence="3" key="1">
    <citation type="submission" date="2022-04" db="EMBL/GenBank/DDBJ databases">
        <title>A functionally conserved STORR gene fusion in Papaver species that diverged 16.8 million years ago.</title>
        <authorList>
            <person name="Catania T."/>
        </authorList>
    </citation>
    <scope>NUCLEOTIDE SEQUENCE</scope>
    <source>
        <strain evidence="3">S-188037</strain>
    </source>
</reference>
<dbReference type="GO" id="GO:0005829">
    <property type="term" value="C:cytosol"/>
    <property type="evidence" value="ECO:0007669"/>
    <property type="project" value="TreeGrafter"/>
</dbReference>
<keyword evidence="4" id="KW-1185">Reference proteome</keyword>
<gene>
    <name evidence="3" type="ORF">MKW98_020822</name>
</gene>
<comment type="caution">
    <text evidence="3">The sequence shown here is derived from an EMBL/GenBank/DDBJ whole genome shotgun (WGS) entry which is preliminary data.</text>
</comment>
<accession>A0AAD4TII5</accession>
<dbReference type="PANTHER" id="PTHR10539:SF0">
    <property type="entry name" value="26S PROTEASOME NON-ATPASE REGULATORY SUBUNIT 13"/>
    <property type="match status" value="1"/>
</dbReference>
<dbReference type="InterPro" id="IPR054179">
    <property type="entry name" value="PSD13_N"/>
</dbReference>
<dbReference type="InterPro" id="IPR035298">
    <property type="entry name" value="PSMD13"/>
</dbReference>
<evidence type="ECO:0000313" key="3">
    <source>
        <dbReference type="EMBL" id="KAI3958180.1"/>
    </source>
</evidence>
<dbReference type="Proteomes" id="UP001202328">
    <property type="component" value="Unassembled WGS sequence"/>
</dbReference>
<dbReference type="GO" id="GO:0005634">
    <property type="term" value="C:nucleus"/>
    <property type="evidence" value="ECO:0007669"/>
    <property type="project" value="TreeGrafter"/>
</dbReference>
<dbReference type="GO" id="GO:0006511">
    <property type="term" value="P:ubiquitin-dependent protein catabolic process"/>
    <property type="evidence" value="ECO:0007669"/>
    <property type="project" value="TreeGrafter"/>
</dbReference>
<dbReference type="Pfam" id="PF22037">
    <property type="entry name" value="PSD13_N"/>
    <property type="match status" value="1"/>
</dbReference>
<dbReference type="AlphaFoldDB" id="A0AAD4TII5"/>
<evidence type="ECO:0000256" key="1">
    <source>
        <dbReference type="ARBA" id="ARBA00022942"/>
    </source>
</evidence>
<evidence type="ECO:0000313" key="4">
    <source>
        <dbReference type="Proteomes" id="UP001202328"/>
    </source>
</evidence>
<feature type="domain" description="PSD13 N-terminal" evidence="2">
    <location>
        <begin position="22"/>
        <end position="155"/>
    </location>
</feature>